<feature type="region of interest" description="Disordered" evidence="1">
    <location>
        <begin position="63"/>
        <end position="85"/>
    </location>
</feature>
<evidence type="ECO:0000313" key="3">
    <source>
        <dbReference type="EnsemblMetazoa" id="ASIC020905-PA"/>
    </source>
</evidence>
<organism evidence="2">
    <name type="scientific">Anopheles sinensis</name>
    <name type="common">Mosquito</name>
    <dbReference type="NCBI Taxonomy" id="74873"/>
    <lineage>
        <taxon>Eukaryota</taxon>
        <taxon>Metazoa</taxon>
        <taxon>Ecdysozoa</taxon>
        <taxon>Arthropoda</taxon>
        <taxon>Hexapoda</taxon>
        <taxon>Insecta</taxon>
        <taxon>Pterygota</taxon>
        <taxon>Neoptera</taxon>
        <taxon>Endopterygota</taxon>
        <taxon>Diptera</taxon>
        <taxon>Nematocera</taxon>
        <taxon>Culicoidea</taxon>
        <taxon>Culicidae</taxon>
        <taxon>Anophelinae</taxon>
        <taxon>Anopheles</taxon>
    </lineage>
</organism>
<reference evidence="3" key="2">
    <citation type="submission" date="2020-05" db="UniProtKB">
        <authorList>
            <consortium name="EnsemblMetazoa"/>
        </authorList>
    </citation>
    <scope>IDENTIFICATION</scope>
</reference>
<protein>
    <submittedName>
        <fullName evidence="2 3">Cytochrome p450</fullName>
    </submittedName>
</protein>
<dbReference type="EMBL" id="KE525401">
    <property type="protein sequence ID" value="KFB52631.1"/>
    <property type="molecule type" value="Genomic_DNA"/>
</dbReference>
<evidence type="ECO:0000256" key="1">
    <source>
        <dbReference type="SAM" id="MobiDB-lite"/>
    </source>
</evidence>
<name>A0A084WQY7_ANOSI</name>
<sequence>MLATVGSFSPENSSGIVIASSWVYDQYTTNPNGQGISPPWRRSIFIAARVATTLNLVPLQATKRAPQSKTYDTGTAHEKVQSRRD</sequence>
<dbReference type="EMBL" id="ATLV01025843">
    <property type="status" value="NOT_ANNOTATED_CDS"/>
    <property type="molecule type" value="Genomic_DNA"/>
</dbReference>
<dbReference type="Proteomes" id="UP000030765">
    <property type="component" value="Unassembled WGS sequence"/>
</dbReference>
<evidence type="ECO:0000313" key="4">
    <source>
        <dbReference type="Proteomes" id="UP000030765"/>
    </source>
</evidence>
<dbReference type="EnsemblMetazoa" id="ASIC020905-RA">
    <property type="protein sequence ID" value="ASIC020905-PA"/>
    <property type="gene ID" value="ASIC020905"/>
</dbReference>
<feature type="compositionally biased region" description="Basic and acidic residues" evidence="1">
    <location>
        <begin position="75"/>
        <end position="85"/>
    </location>
</feature>
<evidence type="ECO:0000313" key="2">
    <source>
        <dbReference type="EMBL" id="KFB52631.1"/>
    </source>
</evidence>
<dbReference type="VEuPathDB" id="VectorBase:ASIC020905"/>
<proteinExistence type="predicted"/>
<keyword evidence="4" id="KW-1185">Reference proteome</keyword>
<reference evidence="2 4" key="1">
    <citation type="journal article" date="2014" name="BMC Genomics">
        <title>Genome sequence of Anopheles sinensis provides insight into genetics basis of mosquito competence for malaria parasites.</title>
        <authorList>
            <person name="Zhou D."/>
            <person name="Zhang D."/>
            <person name="Ding G."/>
            <person name="Shi L."/>
            <person name="Hou Q."/>
            <person name="Ye Y."/>
            <person name="Xu Y."/>
            <person name="Zhou H."/>
            <person name="Xiong C."/>
            <person name="Li S."/>
            <person name="Yu J."/>
            <person name="Hong S."/>
            <person name="Yu X."/>
            <person name="Zou P."/>
            <person name="Chen C."/>
            <person name="Chang X."/>
            <person name="Wang W."/>
            <person name="Lv Y."/>
            <person name="Sun Y."/>
            <person name="Ma L."/>
            <person name="Shen B."/>
            <person name="Zhu C."/>
        </authorList>
    </citation>
    <scope>NUCLEOTIDE SEQUENCE [LARGE SCALE GENOMIC DNA]</scope>
</reference>
<dbReference type="AlphaFoldDB" id="A0A084WQY7"/>
<gene>
    <name evidence="2" type="ORF">ZHAS_00020905</name>
</gene>
<accession>A0A084WQY7</accession>